<feature type="non-terminal residue" evidence="1">
    <location>
        <position position="1"/>
    </location>
</feature>
<accession>A0A821ERK0</accession>
<sequence length="33" mass="3669">MKDIRKFMFQTPTNVMFVGPSGAGKTQLALKIL</sequence>
<gene>
    <name evidence="1" type="ORF">OVN521_LOCUS46496</name>
</gene>
<dbReference type="Proteomes" id="UP000663866">
    <property type="component" value="Unassembled WGS sequence"/>
</dbReference>
<evidence type="ECO:0000313" key="1">
    <source>
        <dbReference type="EMBL" id="CAF4640020.1"/>
    </source>
</evidence>
<name>A0A821ERK0_9BILA</name>
<organism evidence="1 2">
    <name type="scientific">Rotaria magnacalcarata</name>
    <dbReference type="NCBI Taxonomy" id="392030"/>
    <lineage>
        <taxon>Eukaryota</taxon>
        <taxon>Metazoa</taxon>
        <taxon>Spiralia</taxon>
        <taxon>Gnathifera</taxon>
        <taxon>Rotifera</taxon>
        <taxon>Eurotatoria</taxon>
        <taxon>Bdelloidea</taxon>
        <taxon>Philodinida</taxon>
        <taxon>Philodinidae</taxon>
        <taxon>Rotaria</taxon>
    </lineage>
</organism>
<dbReference type="InterPro" id="IPR027417">
    <property type="entry name" value="P-loop_NTPase"/>
</dbReference>
<evidence type="ECO:0000313" key="2">
    <source>
        <dbReference type="Proteomes" id="UP000663866"/>
    </source>
</evidence>
<proteinExistence type="predicted"/>
<protein>
    <submittedName>
        <fullName evidence="1">Uncharacterized protein</fullName>
    </submittedName>
</protein>
<dbReference type="EMBL" id="CAJOBG010083432">
    <property type="protein sequence ID" value="CAF4640020.1"/>
    <property type="molecule type" value="Genomic_DNA"/>
</dbReference>
<dbReference type="AlphaFoldDB" id="A0A821ERK0"/>
<keyword evidence="2" id="KW-1185">Reference proteome</keyword>
<feature type="non-terminal residue" evidence="1">
    <location>
        <position position="33"/>
    </location>
</feature>
<reference evidence="1" key="1">
    <citation type="submission" date="2021-02" db="EMBL/GenBank/DDBJ databases">
        <authorList>
            <person name="Nowell W R."/>
        </authorList>
    </citation>
    <scope>NUCLEOTIDE SEQUENCE</scope>
</reference>
<dbReference type="SUPFAM" id="SSF52540">
    <property type="entry name" value="P-loop containing nucleoside triphosphate hydrolases"/>
    <property type="match status" value="1"/>
</dbReference>
<comment type="caution">
    <text evidence="1">The sequence shown here is derived from an EMBL/GenBank/DDBJ whole genome shotgun (WGS) entry which is preliminary data.</text>
</comment>